<dbReference type="HOGENOM" id="CLU_048577_5_3_7"/>
<organism evidence="13 14">
    <name type="scientific">Desulfobacca acetoxidans (strain ATCC 700848 / DSM 11109 / ASRB2)</name>
    <dbReference type="NCBI Taxonomy" id="880072"/>
    <lineage>
        <taxon>Bacteria</taxon>
        <taxon>Pseudomonadati</taxon>
        <taxon>Thermodesulfobacteriota</taxon>
        <taxon>Desulfobaccia</taxon>
        <taxon>Desulfobaccales</taxon>
        <taxon>Desulfobaccaceae</taxon>
        <taxon>Desulfobacca</taxon>
    </lineage>
</organism>
<dbReference type="KEGG" id="dao:Desac_1571"/>
<evidence type="ECO:0000256" key="1">
    <source>
        <dbReference type="ARBA" id="ARBA00000024"/>
    </source>
</evidence>
<comment type="function">
    <text evidence="11">Catalyzes the hydrolysis of the adenine ring of phosphoribosyl-AMP.</text>
</comment>
<dbReference type="GO" id="GO:0000287">
    <property type="term" value="F:magnesium ion binding"/>
    <property type="evidence" value="ECO:0007669"/>
    <property type="project" value="UniProtKB-UniRule"/>
</dbReference>
<comment type="similarity">
    <text evidence="6">In the N-terminal section; belongs to the PRA-CH family.</text>
</comment>
<evidence type="ECO:0000256" key="3">
    <source>
        <dbReference type="ARBA" id="ARBA00005169"/>
    </source>
</evidence>
<keyword evidence="8 11" id="KW-0028">Amino-acid biosynthesis</keyword>
<dbReference type="PANTHER" id="PTHR42945">
    <property type="entry name" value="HISTIDINE BIOSYNTHESIS BIFUNCTIONAL PROTEIN"/>
    <property type="match status" value="1"/>
</dbReference>
<dbReference type="Proteomes" id="UP000000483">
    <property type="component" value="Chromosome"/>
</dbReference>
<comment type="subunit">
    <text evidence="11">Homodimer.</text>
</comment>
<feature type="binding site" evidence="11">
    <location>
        <position position="75"/>
    </location>
    <ligand>
        <name>Mg(2+)</name>
        <dbReference type="ChEBI" id="CHEBI:18420"/>
    </ligand>
</feature>
<dbReference type="GO" id="GO:0005737">
    <property type="term" value="C:cytoplasm"/>
    <property type="evidence" value="ECO:0007669"/>
    <property type="project" value="UniProtKB-SubCell"/>
</dbReference>
<dbReference type="Pfam" id="PF01502">
    <property type="entry name" value="PRA-CH"/>
    <property type="match status" value="1"/>
</dbReference>
<dbReference type="EC" id="3.5.4.19" evidence="11"/>
<protein>
    <recommendedName>
        <fullName evidence="11">Phosphoribosyl-AMP cyclohydrolase</fullName>
        <shortName evidence="11">PRA-CH</shortName>
        <ecNumber evidence="11">3.5.4.19</ecNumber>
    </recommendedName>
</protein>
<keyword evidence="7 11" id="KW-0963">Cytoplasm</keyword>
<dbReference type="PANTHER" id="PTHR42945:SF1">
    <property type="entry name" value="HISTIDINE BIOSYNTHESIS BIFUNCTIONAL PROTEIN HIS7"/>
    <property type="match status" value="1"/>
</dbReference>
<dbReference type="NCBIfam" id="NF000768">
    <property type="entry name" value="PRK00051.1"/>
    <property type="match status" value="1"/>
</dbReference>
<dbReference type="GO" id="GO:0004636">
    <property type="term" value="F:phosphoribosyl-ATP diphosphatase activity"/>
    <property type="evidence" value="ECO:0007669"/>
    <property type="project" value="UniProtKB-EC"/>
</dbReference>
<dbReference type="InterPro" id="IPR002496">
    <property type="entry name" value="PRib_AMP_CycHydrolase_dom"/>
</dbReference>
<dbReference type="STRING" id="880072.Desac_1571"/>
<evidence type="ECO:0000256" key="7">
    <source>
        <dbReference type="ARBA" id="ARBA00022490"/>
    </source>
</evidence>
<evidence type="ECO:0000313" key="13">
    <source>
        <dbReference type="EMBL" id="AEB09425.1"/>
    </source>
</evidence>
<comment type="pathway">
    <text evidence="3 11">Amino-acid biosynthesis; L-histidine biosynthesis; L-histidine from 5-phospho-alpha-D-ribose 1-diphosphate: step 3/9.</text>
</comment>
<evidence type="ECO:0000256" key="5">
    <source>
        <dbReference type="ARBA" id="ARBA00007731"/>
    </source>
</evidence>
<dbReference type="EMBL" id="CP002629">
    <property type="protein sequence ID" value="AEB09425.1"/>
    <property type="molecule type" value="Genomic_DNA"/>
</dbReference>
<feature type="binding site" evidence="11">
    <location>
        <position position="73"/>
    </location>
    <ligand>
        <name>Mg(2+)</name>
        <dbReference type="ChEBI" id="CHEBI:18420"/>
    </ligand>
</feature>
<dbReference type="GO" id="GO:0000105">
    <property type="term" value="P:L-histidine biosynthetic process"/>
    <property type="evidence" value="ECO:0007669"/>
    <property type="project" value="UniProtKB-UniRule"/>
</dbReference>
<comment type="subcellular location">
    <subcellularLocation>
        <location evidence="11">Cytoplasm</location>
    </subcellularLocation>
</comment>
<reference evidence="14" key="2">
    <citation type="submission" date="2011-03" db="EMBL/GenBank/DDBJ databases">
        <title>The complete genome of Desulfobacca acetoxidans DSM 11109.</title>
        <authorList>
            <consortium name="US DOE Joint Genome Institute (JGI-PGF)"/>
            <person name="Lucas S."/>
            <person name="Copeland A."/>
            <person name="Lapidus A."/>
            <person name="Bruce D."/>
            <person name="Goodwin L."/>
            <person name="Pitluck S."/>
            <person name="Peters L."/>
            <person name="Kyrpides N."/>
            <person name="Mavromatis K."/>
            <person name="Ivanova N."/>
            <person name="Ovchinnikova G."/>
            <person name="Teshima H."/>
            <person name="Detter J.C."/>
            <person name="Han C."/>
            <person name="Land M."/>
            <person name="Hauser L."/>
            <person name="Markowitz V."/>
            <person name="Cheng J.-F."/>
            <person name="Hugenholtz P."/>
            <person name="Woyke T."/>
            <person name="Wu D."/>
            <person name="Spring S."/>
            <person name="Schueler E."/>
            <person name="Brambilla E."/>
            <person name="Klenk H.-P."/>
            <person name="Eisen J.A."/>
        </authorList>
    </citation>
    <scope>NUCLEOTIDE SEQUENCE [LARGE SCALE GENOMIC DNA]</scope>
    <source>
        <strain evidence="14">ATCC 700848 / DSM 11109 / ASRB2</strain>
    </source>
</reference>
<dbReference type="OrthoDB" id="9795769at2"/>
<dbReference type="RefSeq" id="WP_013706535.1">
    <property type="nucleotide sequence ID" value="NC_015388.1"/>
</dbReference>
<evidence type="ECO:0000256" key="4">
    <source>
        <dbReference type="ARBA" id="ARBA00005204"/>
    </source>
</evidence>
<feature type="binding site" evidence="11">
    <location>
        <position position="91"/>
    </location>
    <ligand>
        <name>Zn(2+)</name>
        <dbReference type="ChEBI" id="CHEBI:29105"/>
        <note>ligand shared between dimeric partners</note>
    </ligand>
</feature>
<feature type="binding site" evidence="11">
    <location>
        <position position="77"/>
    </location>
    <ligand>
        <name>Mg(2+)</name>
        <dbReference type="ChEBI" id="CHEBI:18420"/>
    </ligand>
</feature>
<dbReference type="GO" id="GO:0008270">
    <property type="term" value="F:zinc ion binding"/>
    <property type="evidence" value="ECO:0007669"/>
    <property type="project" value="UniProtKB-UniRule"/>
</dbReference>
<keyword evidence="11" id="KW-0862">Zinc</keyword>
<keyword evidence="14" id="KW-1185">Reference proteome</keyword>
<comment type="catalytic activity">
    <reaction evidence="1 11">
        <text>1-(5-phospho-beta-D-ribosyl)-5'-AMP + H2O = 1-(5-phospho-beta-D-ribosyl)-5-[(5-phospho-beta-D-ribosylamino)methylideneamino]imidazole-4-carboxamide</text>
        <dbReference type="Rhea" id="RHEA:20049"/>
        <dbReference type="ChEBI" id="CHEBI:15377"/>
        <dbReference type="ChEBI" id="CHEBI:58435"/>
        <dbReference type="ChEBI" id="CHEBI:59457"/>
        <dbReference type="EC" id="3.5.4.19"/>
    </reaction>
</comment>
<dbReference type="FunFam" id="3.10.20.810:FF:000001">
    <property type="entry name" value="Histidine biosynthesis bifunctional protein HisIE"/>
    <property type="match status" value="1"/>
</dbReference>
<evidence type="ECO:0000256" key="6">
    <source>
        <dbReference type="ARBA" id="ARBA00008299"/>
    </source>
</evidence>
<dbReference type="UniPathway" id="UPA00031">
    <property type="reaction ID" value="UER00008"/>
</dbReference>
<sequence length="125" mass="14090">MNLNFEKLDGLLPAIIQDAATGEVLMLGFMNPEAWEKTLATGRVHYFSRTRQKLWCKGETSGHIQLVKEIYLDCDDDTVLIKVEQVGGAACHTGYRSCFYRCLEKGAVKTVGVRVFDPQEVYGRE</sequence>
<dbReference type="eggNOG" id="COG0139">
    <property type="taxonomic scope" value="Bacteria"/>
</dbReference>
<dbReference type="Gene3D" id="3.10.20.810">
    <property type="entry name" value="Phosphoribosyl-AMP cyclohydrolase"/>
    <property type="match status" value="1"/>
</dbReference>
<dbReference type="HAMAP" id="MF_01021">
    <property type="entry name" value="HisI"/>
    <property type="match status" value="1"/>
</dbReference>
<evidence type="ECO:0000256" key="2">
    <source>
        <dbReference type="ARBA" id="ARBA00001460"/>
    </source>
</evidence>
<comment type="similarity">
    <text evidence="11">Belongs to the PRA-CH family.</text>
</comment>
<comment type="cofactor">
    <cofactor evidence="11">
        <name>Zn(2+)</name>
        <dbReference type="ChEBI" id="CHEBI:29105"/>
    </cofactor>
    <text evidence="11">Binds 1 zinc ion per subunit.</text>
</comment>
<dbReference type="InterPro" id="IPR038019">
    <property type="entry name" value="PRib_AMP_CycHydrolase_sf"/>
</dbReference>
<dbReference type="AlphaFoldDB" id="F2NHU0"/>
<dbReference type="GO" id="GO:0004635">
    <property type="term" value="F:phosphoribosyl-AMP cyclohydrolase activity"/>
    <property type="evidence" value="ECO:0007669"/>
    <property type="project" value="UniProtKB-UniRule"/>
</dbReference>
<comment type="pathway">
    <text evidence="4">Amino-acid biosynthesis; L-histidine biosynthesis; L-histidine from 5-phospho-alpha-D-ribose 1-diphosphate: step 2/9.</text>
</comment>
<proteinExistence type="inferred from homology"/>
<evidence type="ECO:0000259" key="12">
    <source>
        <dbReference type="Pfam" id="PF01502"/>
    </source>
</evidence>
<dbReference type="Gene3D" id="4.10.80.70">
    <property type="match status" value="1"/>
</dbReference>
<keyword evidence="11" id="KW-0460">Magnesium</keyword>
<keyword evidence="9 11" id="KW-0378">Hydrolase</keyword>
<evidence type="ECO:0000256" key="9">
    <source>
        <dbReference type="ARBA" id="ARBA00022801"/>
    </source>
</evidence>
<comment type="cofactor">
    <cofactor evidence="11">
        <name>Mg(2+)</name>
        <dbReference type="ChEBI" id="CHEBI:18420"/>
    </cofactor>
    <text evidence="11">Binds 1 Mg(2+) ion per subunit.</text>
</comment>
<evidence type="ECO:0000256" key="10">
    <source>
        <dbReference type="ARBA" id="ARBA00023102"/>
    </source>
</evidence>
<gene>
    <name evidence="11" type="primary">hisI</name>
    <name evidence="13" type="ordered locus">Desac_1571</name>
</gene>
<dbReference type="SUPFAM" id="SSF141734">
    <property type="entry name" value="HisI-like"/>
    <property type="match status" value="1"/>
</dbReference>
<comment type="catalytic activity">
    <reaction evidence="2">
        <text>1-(5-phospho-beta-D-ribosyl)-ATP + H2O = 1-(5-phospho-beta-D-ribosyl)-5'-AMP + diphosphate + H(+)</text>
        <dbReference type="Rhea" id="RHEA:22828"/>
        <dbReference type="ChEBI" id="CHEBI:15377"/>
        <dbReference type="ChEBI" id="CHEBI:15378"/>
        <dbReference type="ChEBI" id="CHEBI:33019"/>
        <dbReference type="ChEBI" id="CHEBI:59457"/>
        <dbReference type="ChEBI" id="CHEBI:73183"/>
        <dbReference type="EC" id="3.6.1.31"/>
    </reaction>
</comment>
<reference evidence="13 14" key="1">
    <citation type="journal article" date="2011" name="Stand. Genomic Sci.">
        <title>Complete genome sequence of the acetate-degrading sulfate reducer Desulfobacca acetoxidans type strain (ASRB2).</title>
        <authorList>
            <person name="Goker M."/>
            <person name="Teshima H."/>
            <person name="Lapidus A."/>
            <person name="Nolan M."/>
            <person name="Lucas S."/>
            <person name="Hammon N."/>
            <person name="Deshpande S."/>
            <person name="Cheng J.F."/>
            <person name="Tapia R."/>
            <person name="Han C."/>
            <person name="Goodwin L."/>
            <person name="Pitluck S."/>
            <person name="Huntemann M."/>
            <person name="Liolios K."/>
            <person name="Ivanova N."/>
            <person name="Pagani I."/>
            <person name="Mavromatis K."/>
            <person name="Ovchinikova G."/>
            <person name="Pati A."/>
            <person name="Chen A."/>
            <person name="Palaniappan K."/>
            <person name="Land M."/>
            <person name="Hauser L."/>
            <person name="Brambilla E.M."/>
            <person name="Rohde M."/>
            <person name="Spring S."/>
            <person name="Detter J.C."/>
            <person name="Woyke T."/>
            <person name="Bristow J."/>
            <person name="Eisen J.A."/>
            <person name="Markowitz V."/>
            <person name="Hugenholtz P."/>
            <person name="Kyrpides N.C."/>
            <person name="Klenk H.P."/>
        </authorList>
    </citation>
    <scope>NUCLEOTIDE SEQUENCE [LARGE SCALE GENOMIC DNA]</scope>
    <source>
        <strain evidence="14">ATCC 700848 / DSM 11109 / ASRB2</strain>
    </source>
</reference>
<feature type="binding site" evidence="11">
    <location>
        <position position="98"/>
    </location>
    <ligand>
        <name>Zn(2+)</name>
        <dbReference type="ChEBI" id="CHEBI:29105"/>
        <note>ligand shared between dimeric partners</note>
    </ligand>
</feature>
<name>F2NHU0_DESAR</name>
<keyword evidence="10 11" id="KW-0368">Histidine biosynthesis</keyword>
<comment type="similarity">
    <text evidence="5">In the C-terminal section; belongs to the PRA-PH family.</text>
</comment>
<dbReference type="InterPro" id="IPR026660">
    <property type="entry name" value="PRA-CH"/>
</dbReference>
<feature type="domain" description="Phosphoribosyl-AMP cyclohydrolase" evidence="12">
    <location>
        <begin position="26"/>
        <end position="100"/>
    </location>
</feature>
<evidence type="ECO:0000256" key="11">
    <source>
        <dbReference type="HAMAP-Rule" id="MF_01021"/>
    </source>
</evidence>
<evidence type="ECO:0000313" key="14">
    <source>
        <dbReference type="Proteomes" id="UP000000483"/>
    </source>
</evidence>
<feature type="binding site" evidence="11">
    <location>
        <position position="74"/>
    </location>
    <ligand>
        <name>Zn(2+)</name>
        <dbReference type="ChEBI" id="CHEBI:29105"/>
        <note>ligand shared between dimeric partners</note>
    </ligand>
</feature>
<accession>F2NHU0</accession>
<keyword evidence="11" id="KW-0479">Metal-binding</keyword>
<evidence type="ECO:0000256" key="8">
    <source>
        <dbReference type="ARBA" id="ARBA00022605"/>
    </source>
</evidence>